<comment type="caution">
    <text evidence="1">The sequence shown here is derived from an EMBL/GenBank/DDBJ whole genome shotgun (WGS) entry which is preliminary data.</text>
</comment>
<keyword evidence="2" id="KW-1185">Reference proteome</keyword>
<dbReference type="EMBL" id="BMGS01000016">
    <property type="protein sequence ID" value="GGG60785.1"/>
    <property type="molecule type" value="Genomic_DNA"/>
</dbReference>
<accession>A0ABQ1X8B7</accession>
<evidence type="ECO:0000313" key="2">
    <source>
        <dbReference type="Proteomes" id="UP000601361"/>
    </source>
</evidence>
<gene>
    <name evidence="1" type="ORF">GCM10011378_41020</name>
</gene>
<organism evidence="1 2">
    <name type="scientific">Hymenobacter glacieicola</name>
    <dbReference type="NCBI Taxonomy" id="1562124"/>
    <lineage>
        <taxon>Bacteria</taxon>
        <taxon>Pseudomonadati</taxon>
        <taxon>Bacteroidota</taxon>
        <taxon>Cytophagia</taxon>
        <taxon>Cytophagales</taxon>
        <taxon>Hymenobacteraceae</taxon>
        <taxon>Hymenobacter</taxon>
    </lineage>
</organism>
<proteinExistence type="predicted"/>
<sequence length="77" mass="8812">MNKLLLAGGSAIGAIVAHELLKHGVSGECVDKAERLLKETEKVHEFTIRDFPDLYTPPVYFEQPRYVGYMGRKRRHK</sequence>
<dbReference type="Proteomes" id="UP000601361">
    <property type="component" value="Unassembled WGS sequence"/>
</dbReference>
<evidence type="ECO:0000313" key="1">
    <source>
        <dbReference type="EMBL" id="GGG60785.1"/>
    </source>
</evidence>
<reference evidence="2" key="1">
    <citation type="journal article" date="2019" name="Int. J. Syst. Evol. Microbiol.">
        <title>The Global Catalogue of Microorganisms (GCM) 10K type strain sequencing project: providing services to taxonomists for standard genome sequencing and annotation.</title>
        <authorList>
            <consortium name="The Broad Institute Genomics Platform"/>
            <consortium name="The Broad Institute Genome Sequencing Center for Infectious Disease"/>
            <person name="Wu L."/>
            <person name="Ma J."/>
        </authorList>
    </citation>
    <scope>NUCLEOTIDE SEQUENCE [LARGE SCALE GENOMIC DNA]</scope>
    <source>
        <strain evidence="2">CGMCC 1.12990</strain>
    </source>
</reference>
<name>A0ABQ1X8B7_9BACT</name>
<protein>
    <submittedName>
        <fullName evidence="1">Uncharacterized protein</fullName>
    </submittedName>
</protein>
<dbReference type="RefSeq" id="WP_188559733.1">
    <property type="nucleotide sequence ID" value="NZ_BMGS01000016.1"/>
</dbReference>